<gene>
    <name evidence="2" type="ORF">Pka01_03400</name>
</gene>
<dbReference type="PANTHER" id="PTHR39203">
    <property type="entry name" value="CYTOPLASMIC PROTEIN-RELATED"/>
    <property type="match status" value="1"/>
</dbReference>
<dbReference type="Proteomes" id="UP000630097">
    <property type="component" value="Unassembled WGS sequence"/>
</dbReference>
<comment type="caution">
    <text evidence="2">The sequence shown here is derived from an EMBL/GenBank/DDBJ whole genome shotgun (WGS) entry which is preliminary data.</text>
</comment>
<dbReference type="SUPFAM" id="SSF88697">
    <property type="entry name" value="PUA domain-like"/>
    <property type="match status" value="1"/>
</dbReference>
<dbReference type="EMBL" id="BONV01000001">
    <property type="protein sequence ID" value="GIG77213.1"/>
    <property type="molecule type" value="Genomic_DNA"/>
</dbReference>
<dbReference type="Gene3D" id="3.10.400.10">
    <property type="entry name" value="Sulfate adenylyltransferase"/>
    <property type="match status" value="1"/>
</dbReference>
<accession>A0A8J3LQ65</accession>
<name>A0A8J3LQ65_9ACTN</name>
<dbReference type="InterPro" id="IPR015947">
    <property type="entry name" value="PUA-like_sf"/>
</dbReference>
<dbReference type="PANTHER" id="PTHR39203:SF1">
    <property type="entry name" value="CYTOPLASMIC PROTEIN"/>
    <property type="match status" value="1"/>
</dbReference>
<evidence type="ECO:0000259" key="1">
    <source>
        <dbReference type="Pfam" id="PF04266"/>
    </source>
</evidence>
<keyword evidence="3" id="KW-1185">Reference proteome</keyword>
<organism evidence="2 3">
    <name type="scientific">Planotetraspora kaengkrachanensis</name>
    <dbReference type="NCBI Taxonomy" id="575193"/>
    <lineage>
        <taxon>Bacteria</taxon>
        <taxon>Bacillati</taxon>
        <taxon>Actinomycetota</taxon>
        <taxon>Actinomycetes</taxon>
        <taxon>Streptosporangiales</taxon>
        <taxon>Streptosporangiaceae</taxon>
        <taxon>Planotetraspora</taxon>
    </lineage>
</organism>
<evidence type="ECO:0000313" key="3">
    <source>
        <dbReference type="Proteomes" id="UP000630097"/>
    </source>
</evidence>
<protein>
    <recommendedName>
        <fullName evidence="1">ASCH domain-containing protein</fullName>
    </recommendedName>
</protein>
<proteinExistence type="predicted"/>
<dbReference type="AlphaFoldDB" id="A0A8J3LQ65"/>
<dbReference type="Pfam" id="PF04266">
    <property type="entry name" value="ASCH"/>
    <property type="match status" value="1"/>
</dbReference>
<sequence length="87" mass="9800">MVDSIDRPVAVIEVTSVRVVPLGEVDDVHARGEGEGYTTVAQWRAVHEEFWHSPEMRSYLGDAAFTVDDTTQVVLERFRVIADLRTV</sequence>
<dbReference type="InterPro" id="IPR009326">
    <property type="entry name" value="DUF984"/>
</dbReference>
<dbReference type="InterPro" id="IPR007374">
    <property type="entry name" value="ASCH_domain"/>
</dbReference>
<evidence type="ECO:0000313" key="2">
    <source>
        <dbReference type="EMBL" id="GIG77213.1"/>
    </source>
</evidence>
<reference evidence="2 3" key="1">
    <citation type="submission" date="2021-01" db="EMBL/GenBank/DDBJ databases">
        <title>Whole genome shotgun sequence of Planotetraspora kaengkrachanensis NBRC 104272.</title>
        <authorList>
            <person name="Komaki H."/>
            <person name="Tamura T."/>
        </authorList>
    </citation>
    <scope>NUCLEOTIDE SEQUENCE [LARGE SCALE GENOMIC DNA]</scope>
    <source>
        <strain evidence="2 3">NBRC 104272</strain>
    </source>
</reference>
<feature type="domain" description="ASCH" evidence="1">
    <location>
        <begin position="3"/>
        <end position="81"/>
    </location>
</feature>